<feature type="domain" description="Release factor glutamine methyltransferase N-terminal" evidence="7">
    <location>
        <begin position="15"/>
        <end position="67"/>
    </location>
</feature>
<protein>
    <recommendedName>
        <fullName evidence="5">Release factor glutamine methyltransferase</fullName>
        <shortName evidence="5">RF MTase</shortName>
        <ecNumber evidence="5">2.1.1.297</ecNumber>
    </recommendedName>
    <alternativeName>
        <fullName evidence="5">N5-glutamine methyltransferase PrmC</fullName>
    </alternativeName>
    <alternativeName>
        <fullName evidence="5">Protein-(glutamine-N5) MTase PrmC</fullName>
    </alternativeName>
    <alternativeName>
        <fullName evidence="5">Protein-glutamine N-methyltransferase PrmC</fullName>
    </alternativeName>
</protein>
<dbReference type="Proteomes" id="UP000002574">
    <property type="component" value="Chromosome"/>
</dbReference>
<feature type="binding site" evidence="5">
    <location>
        <begin position="179"/>
        <end position="182"/>
    </location>
    <ligand>
        <name>substrate</name>
    </ligand>
</feature>
<dbReference type="InterPro" id="IPR004556">
    <property type="entry name" value="HemK-like"/>
</dbReference>
<comment type="function">
    <text evidence="5">Methylates the class 1 translation termination release factors RF1/PrfA and RF2/PrfB on the glutamine residue of the universally conserved GGQ motif.</text>
</comment>
<evidence type="ECO:0000313" key="8">
    <source>
        <dbReference type="EMBL" id="BAI69086.1"/>
    </source>
</evidence>
<dbReference type="GO" id="GO:0003676">
    <property type="term" value="F:nucleic acid binding"/>
    <property type="evidence" value="ECO:0007669"/>
    <property type="project" value="InterPro"/>
</dbReference>
<name>D3DGY4_HYDTT</name>
<dbReference type="HAMAP" id="MF_02126">
    <property type="entry name" value="RF_methyltr_PrmC"/>
    <property type="match status" value="1"/>
</dbReference>
<evidence type="ECO:0000259" key="6">
    <source>
        <dbReference type="Pfam" id="PF05175"/>
    </source>
</evidence>
<evidence type="ECO:0000313" key="9">
    <source>
        <dbReference type="Proteomes" id="UP000002574"/>
    </source>
</evidence>
<dbReference type="PROSITE" id="PS00092">
    <property type="entry name" value="N6_MTASE"/>
    <property type="match status" value="1"/>
</dbReference>
<keyword evidence="3 5" id="KW-0949">S-adenosyl-L-methionine</keyword>
<dbReference type="GO" id="GO:0102559">
    <property type="term" value="F:peptide chain release factor N(5)-glutamine methyltransferase activity"/>
    <property type="evidence" value="ECO:0007669"/>
    <property type="project" value="UniProtKB-EC"/>
</dbReference>
<dbReference type="InterPro" id="IPR007848">
    <property type="entry name" value="Small_mtfrase_dom"/>
</dbReference>
<dbReference type="NCBIfam" id="TIGR03534">
    <property type="entry name" value="RF_mod_PrmC"/>
    <property type="match status" value="1"/>
</dbReference>
<dbReference type="InterPro" id="IPR040758">
    <property type="entry name" value="PrmC_N"/>
</dbReference>
<feature type="binding site" evidence="5">
    <location>
        <position position="179"/>
    </location>
    <ligand>
        <name>S-adenosyl-L-methionine</name>
        <dbReference type="ChEBI" id="CHEBI:59789"/>
    </ligand>
</feature>
<evidence type="ECO:0000256" key="2">
    <source>
        <dbReference type="ARBA" id="ARBA00022679"/>
    </source>
</evidence>
<keyword evidence="9" id="KW-1185">Reference proteome</keyword>
<dbReference type="OrthoDB" id="9784805at2"/>
<organism evidence="8 9">
    <name type="scientific">Hydrogenobacter thermophilus (strain DSM 6534 / IAM 12695 / TK-6)</name>
    <dbReference type="NCBI Taxonomy" id="608538"/>
    <lineage>
        <taxon>Bacteria</taxon>
        <taxon>Pseudomonadati</taxon>
        <taxon>Aquificota</taxon>
        <taxon>Aquificia</taxon>
        <taxon>Aquificales</taxon>
        <taxon>Aquificaceae</taxon>
        <taxon>Hydrogenobacter</taxon>
    </lineage>
</organism>
<feature type="binding site" evidence="5">
    <location>
        <position position="135"/>
    </location>
    <ligand>
        <name>S-adenosyl-L-methionine</name>
        <dbReference type="ChEBI" id="CHEBI:59789"/>
    </ligand>
</feature>
<dbReference type="PATRIC" id="fig|608538.5.peg.626"/>
<dbReference type="eggNOG" id="COG2890">
    <property type="taxonomic scope" value="Bacteria"/>
</dbReference>
<dbReference type="InterPro" id="IPR029063">
    <property type="entry name" value="SAM-dependent_MTases_sf"/>
</dbReference>
<evidence type="ECO:0000256" key="4">
    <source>
        <dbReference type="ARBA" id="ARBA00048391"/>
    </source>
</evidence>
<dbReference type="KEGG" id="hte:Hydth_0622"/>
<feature type="binding site" evidence="5">
    <location>
        <begin position="112"/>
        <end position="116"/>
    </location>
    <ligand>
        <name>S-adenosyl-L-methionine</name>
        <dbReference type="ChEBI" id="CHEBI:59789"/>
    </ligand>
</feature>
<dbReference type="NCBIfam" id="TIGR00536">
    <property type="entry name" value="hemK_fam"/>
    <property type="match status" value="1"/>
</dbReference>
<dbReference type="SUPFAM" id="SSF53335">
    <property type="entry name" value="S-adenosyl-L-methionine-dependent methyltransferases"/>
    <property type="match status" value="1"/>
</dbReference>
<keyword evidence="2 5" id="KW-0808">Transferase</keyword>
<dbReference type="AlphaFoldDB" id="D3DGY4"/>
<feature type="domain" description="Methyltransferase small" evidence="6">
    <location>
        <begin position="89"/>
        <end position="186"/>
    </location>
</feature>
<evidence type="ECO:0000259" key="7">
    <source>
        <dbReference type="Pfam" id="PF17827"/>
    </source>
</evidence>
<comment type="catalytic activity">
    <reaction evidence="4 5">
        <text>L-glutaminyl-[peptide chain release factor] + S-adenosyl-L-methionine = N(5)-methyl-L-glutaminyl-[peptide chain release factor] + S-adenosyl-L-homocysteine + H(+)</text>
        <dbReference type="Rhea" id="RHEA:42896"/>
        <dbReference type="Rhea" id="RHEA-COMP:10271"/>
        <dbReference type="Rhea" id="RHEA-COMP:10272"/>
        <dbReference type="ChEBI" id="CHEBI:15378"/>
        <dbReference type="ChEBI" id="CHEBI:30011"/>
        <dbReference type="ChEBI" id="CHEBI:57856"/>
        <dbReference type="ChEBI" id="CHEBI:59789"/>
        <dbReference type="ChEBI" id="CHEBI:61891"/>
        <dbReference type="EC" id="2.1.1.297"/>
    </reaction>
</comment>
<comment type="similarity">
    <text evidence="5">Belongs to the protein N5-glutamine methyltransferase family. PrmC subfamily.</text>
</comment>
<dbReference type="KEGG" id="hth:HTH_0624"/>
<evidence type="ECO:0000256" key="3">
    <source>
        <dbReference type="ARBA" id="ARBA00022691"/>
    </source>
</evidence>
<dbReference type="Pfam" id="PF05175">
    <property type="entry name" value="MTS"/>
    <property type="match status" value="1"/>
</dbReference>
<dbReference type="GO" id="GO:0032259">
    <property type="term" value="P:methylation"/>
    <property type="evidence" value="ECO:0007669"/>
    <property type="project" value="UniProtKB-KW"/>
</dbReference>
<sequence>MKVQELLKRPSKVSLRDRELLLAHLLKVKVGEVYLLLDRHVSKEMEEEYMRSLSLLEEGYPLQYLLGEWDFYGRTFRVEEGVLIPRPETELLVEKVLEKVPPNKEAVGFEIGVGTGCISITLLLERPKLIMYADDLQEKAVHLAETNARLHKVEDRLFLKVGDMFEPVKGMVFDFVISNPPYIPQKEWAGLPKGVKLEGKVSLIGGEKGYEFYERFAKEVGKFLKEDGFFALEIGHDQGKILEDIFSQEGFFAQVYKDYAGQDRVILGWKR</sequence>
<dbReference type="EMBL" id="AP011112">
    <property type="protein sequence ID" value="BAI69086.1"/>
    <property type="molecule type" value="Genomic_DNA"/>
</dbReference>
<dbReference type="InterPro" id="IPR002052">
    <property type="entry name" value="DNA_methylase_N6_adenine_CS"/>
</dbReference>
<dbReference type="InterPro" id="IPR050320">
    <property type="entry name" value="N5-glutamine_MTase"/>
</dbReference>
<dbReference type="PANTHER" id="PTHR18895">
    <property type="entry name" value="HEMK METHYLTRANSFERASE"/>
    <property type="match status" value="1"/>
</dbReference>
<dbReference type="Pfam" id="PF17827">
    <property type="entry name" value="PrmC_N"/>
    <property type="match status" value="1"/>
</dbReference>
<accession>D3DGY4</accession>
<dbReference type="PANTHER" id="PTHR18895:SF74">
    <property type="entry name" value="MTRF1L RELEASE FACTOR GLUTAMINE METHYLTRANSFERASE"/>
    <property type="match status" value="1"/>
</dbReference>
<evidence type="ECO:0000256" key="1">
    <source>
        <dbReference type="ARBA" id="ARBA00022603"/>
    </source>
</evidence>
<comment type="caution">
    <text evidence="5">Lacks conserved residue(s) required for the propagation of feature annotation.</text>
</comment>
<reference evidence="8 9" key="1">
    <citation type="journal article" date="2010" name="J. Bacteriol.">
        <title>Complete genome sequence of the thermophilic, obligately chemolithoautotrophic hydrogen-oxidizing bacterium Hydrogenobacter thermophilus TK-6.</title>
        <authorList>
            <person name="Arai H."/>
            <person name="Kanbe H."/>
            <person name="Ishii M."/>
            <person name="Igarashi Y."/>
        </authorList>
    </citation>
    <scope>NUCLEOTIDE SEQUENCE [LARGE SCALE GENOMIC DNA]</scope>
    <source>
        <strain evidence="9">DSM 6534 / IAM 12695 / TK-6 [Tokyo]</strain>
    </source>
</reference>
<dbReference type="CDD" id="cd02440">
    <property type="entry name" value="AdoMet_MTases"/>
    <property type="match status" value="1"/>
</dbReference>
<keyword evidence="1 5" id="KW-0489">Methyltransferase</keyword>
<dbReference type="RefSeq" id="WP_012963268.1">
    <property type="nucleotide sequence ID" value="NC_013799.1"/>
</dbReference>
<proteinExistence type="inferred from homology"/>
<dbReference type="Gene3D" id="1.10.8.10">
    <property type="entry name" value="DNA helicase RuvA subunit, C-terminal domain"/>
    <property type="match status" value="1"/>
</dbReference>
<gene>
    <name evidence="8" type="primary">hemK</name>
    <name evidence="5" type="synonym">prmC</name>
    <name evidence="8" type="ordered locus">HTH_0624</name>
</gene>
<dbReference type="Gene3D" id="3.40.50.150">
    <property type="entry name" value="Vaccinia Virus protein VP39"/>
    <property type="match status" value="1"/>
</dbReference>
<dbReference type="EC" id="2.1.1.297" evidence="5"/>
<evidence type="ECO:0000256" key="5">
    <source>
        <dbReference type="HAMAP-Rule" id="MF_02126"/>
    </source>
</evidence>
<dbReference type="InterPro" id="IPR019874">
    <property type="entry name" value="RF_methyltr_PrmC"/>
</dbReference>
<dbReference type="STRING" id="608538.HTH_0624"/>